<dbReference type="GO" id="GO:0005737">
    <property type="term" value="C:cytoplasm"/>
    <property type="evidence" value="ECO:0007669"/>
    <property type="project" value="UniProtKB-SubCell"/>
</dbReference>
<evidence type="ECO:0000256" key="4">
    <source>
        <dbReference type="ARBA" id="ARBA00022737"/>
    </source>
</evidence>
<dbReference type="Bgee" id="ENSNBRG00000000120">
    <property type="expression patterns" value="Expressed in mesonephros and 1 other cell type or tissue"/>
</dbReference>
<keyword evidence="10" id="KW-1185">Reference proteome</keyword>
<dbReference type="InterPro" id="IPR007111">
    <property type="entry name" value="NACHT_NTPase"/>
</dbReference>
<dbReference type="FunFam" id="3.40.50.300:FF:001524">
    <property type="entry name" value="Si:dkey-126g1.7"/>
    <property type="match status" value="1"/>
</dbReference>
<reference evidence="9" key="2">
    <citation type="submission" date="2025-09" db="UniProtKB">
        <authorList>
            <consortium name="Ensembl"/>
        </authorList>
    </citation>
    <scope>IDENTIFICATION</scope>
</reference>
<evidence type="ECO:0000256" key="2">
    <source>
        <dbReference type="ARBA" id="ARBA00022490"/>
    </source>
</evidence>
<dbReference type="Proteomes" id="UP000261580">
    <property type="component" value="Unassembled WGS sequence"/>
</dbReference>
<dbReference type="InterPro" id="IPR032675">
    <property type="entry name" value="LRR_dom_sf"/>
</dbReference>
<dbReference type="Pfam" id="PF17779">
    <property type="entry name" value="WHD_NOD2"/>
    <property type="match status" value="1"/>
</dbReference>
<keyword evidence="7" id="KW-0472">Membrane</keyword>
<evidence type="ECO:0000256" key="3">
    <source>
        <dbReference type="ARBA" id="ARBA00022614"/>
    </source>
</evidence>
<keyword evidence="3" id="KW-0433">Leucine-rich repeat</keyword>
<dbReference type="InterPro" id="IPR001611">
    <property type="entry name" value="Leu-rich_rpt"/>
</dbReference>
<dbReference type="STRING" id="32507.ENSNBRP00000000125"/>
<reference evidence="9" key="1">
    <citation type="submission" date="2025-08" db="UniProtKB">
        <authorList>
            <consortium name="Ensembl"/>
        </authorList>
    </citation>
    <scope>IDENTIFICATION</scope>
</reference>
<dbReference type="SUPFAM" id="SSF52540">
    <property type="entry name" value="P-loop containing nucleoside triphosphate hydrolases"/>
    <property type="match status" value="1"/>
</dbReference>
<dbReference type="Pfam" id="PF14484">
    <property type="entry name" value="FISNA"/>
    <property type="match status" value="1"/>
</dbReference>
<dbReference type="InterPro" id="IPR029495">
    <property type="entry name" value="NACHT-assoc"/>
</dbReference>
<dbReference type="Ensembl" id="ENSNBRT00000000153.1">
    <property type="protein sequence ID" value="ENSNBRP00000000125.1"/>
    <property type="gene ID" value="ENSNBRG00000000120.1"/>
</dbReference>
<dbReference type="AlphaFoldDB" id="A0A3Q4FXL5"/>
<dbReference type="InterPro" id="IPR041267">
    <property type="entry name" value="NLRP_HD2"/>
</dbReference>
<dbReference type="PROSITE" id="PS50837">
    <property type="entry name" value="NACHT"/>
    <property type="match status" value="1"/>
</dbReference>
<dbReference type="Gene3D" id="3.40.50.300">
    <property type="entry name" value="P-loop containing nucleotide triphosphate hydrolases"/>
    <property type="match status" value="1"/>
</dbReference>
<keyword evidence="4" id="KW-0677">Repeat</keyword>
<sequence length="852" mass="97589">GQSEDVNTQHEVRQLETPSKITLEDTPIKCHEIFKALPDQQTDIRVVLTNGIAGVGKTFSVQKFTLDWAEGLENQDINVVVLLSFRELNLIRDEQYSLLELLHIFHPTLEKVTAENLDLCKLLLIFDGLDESRLLLDFTITKVISDVTQKSSVCELLTNLIEGNLLPSALIWITSRPAAANLIPSRCVDRVTEVRGFTDEQKEEYFRKRLSDEERSSRVISHIKSSRSLHIMCRIPVFCWITATVLEDMLTTDQREELPKTLTDMYSHFLLVQMKRKKHKYHEGQEMAQEVAEADREVLLKLGRLAYEHLEKGSVMFYQEDLEECGLDPDEALVYSGVCTEILKRECVIFEKPVYCFVHLSIQEFLAAVYMFHCYTNKDIEVLKQFLGTKWDNKNSEKSLDVFLSRVMDKSLKSKNGHLDLFVRFLHGLTLESNQKILGSLLGKAEITPEIIQRTVNSLKEKKTKIAPDRSINIFHCLIEMNDLSVSQEIQEFLRSENRSEKELSEIHCSALAYMLQMSEEVLEELDLKRYKTSLEGRLRLIPAVRNYTHCEVVASALKSRPSHLVHLDLSGNYLKYPGMKLLTGGLKSHNCKLESLNLTSCRLSETSCDSLVCALMSNPSHLTELDLSDNKLQDSGVKLLCNFLESPDCQLEALRSEFSFILEMLTHLKPKIRFDCKICYLGDLYFSFRLRICRLSFYSCSFLVSALKSNPSHLRELNLSGNNKLKDDGVHYLCDFLGSPDCRLEILKSVNIFLFHFLSLNHCNYLLFFFFFALQFSKLLYVKLSSSLNTLLSNTYLCEAGACFSKPVLFFIQPVGMQIDGVQLPFSGLSVEVEPLPFERAGHEQQQLEEL</sequence>
<dbReference type="SMART" id="SM00368">
    <property type="entry name" value="LRR_RI"/>
    <property type="match status" value="4"/>
</dbReference>
<evidence type="ECO:0000256" key="5">
    <source>
        <dbReference type="ARBA" id="ARBA00022741"/>
    </source>
</evidence>
<dbReference type="SUPFAM" id="SSF52047">
    <property type="entry name" value="RNI-like"/>
    <property type="match status" value="1"/>
</dbReference>
<feature type="domain" description="NACHT" evidence="8">
    <location>
        <begin position="45"/>
        <end position="179"/>
    </location>
</feature>
<proteinExistence type="predicted"/>
<dbReference type="GO" id="GO:0005524">
    <property type="term" value="F:ATP binding"/>
    <property type="evidence" value="ECO:0007669"/>
    <property type="project" value="UniProtKB-KW"/>
</dbReference>
<feature type="transmembrane region" description="Helical" evidence="7">
    <location>
        <begin position="753"/>
        <end position="775"/>
    </location>
</feature>
<keyword evidence="2" id="KW-0963">Cytoplasm</keyword>
<evidence type="ECO:0000313" key="9">
    <source>
        <dbReference type="Ensembl" id="ENSNBRP00000000125.1"/>
    </source>
</evidence>
<dbReference type="InterPro" id="IPR051261">
    <property type="entry name" value="NLR"/>
</dbReference>
<keyword evidence="5" id="KW-0547">Nucleotide-binding</keyword>
<dbReference type="InterPro" id="IPR041075">
    <property type="entry name" value="NOD1/2_WH"/>
</dbReference>
<organism evidence="9 10">
    <name type="scientific">Neolamprologus brichardi</name>
    <name type="common">Fairy cichlid</name>
    <name type="synonym">Lamprologus brichardi</name>
    <dbReference type="NCBI Taxonomy" id="32507"/>
    <lineage>
        <taxon>Eukaryota</taxon>
        <taxon>Metazoa</taxon>
        <taxon>Chordata</taxon>
        <taxon>Craniata</taxon>
        <taxon>Vertebrata</taxon>
        <taxon>Euteleostomi</taxon>
        <taxon>Actinopterygii</taxon>
        <taxon>Neopterygii</taxon>
        <taxon>Teleostei</taxon>
        <taxon>Neoteleostei</taxon>
        <taxon>Acanthomorphata</taxon>
        <taxon>Ovalentaria</taxon>
        <taxon>Cichlomorphae</taxon>
        <taxon>Cichliformes</taxon>
        <taxon>Cichlidae</taxon>
        <taxon>African cichlids</taxon>
        <taxon>Pseudocrenilabrinae</taxon>
        <taxon>Lamprologini</taxon>
        <taxon>Neolamprologus</taxon>
    </lineage>
</organism>
<dbReference type="Gene3D" id="3.80.10.10">
    <property type="entry name" value="Ribonuclease Inhibitor"/>
    <property type="match status" value="2"/>
</dbReference>
<keyword evidence="7" id="KW-0812">Transmembrane</keyword>
<accession>A0A3Q4FXL5</accession>
<name>A0A3Q4FXL5_NEOBR</name>
<dbReference type="Pfam" id="PF05729">
    <property type="entry name" value="NACHT"/>
    <property type="match status" value="1"/>
</dbReference>
<dbReference type="OMA" id="PGRSHTK"/>
<keyword evidence="7" id="KW-1133">Transmembrane helix</keyword>
<evidence type="ECO:0000256" key="7">
    <source>
        <dbReference type="SAM" id="Phobius"/>
    </source>
</evidence>
<keyword evidence="6" id="KW-0067">ATP-binding</keyword>
<dbReference type="GeneTree" id="ENSGT01070000253760"/>
<comment type="subcellular location">
    <subcellularLocation>
        <location evidence="1">Cytoplasm</location>
    </subcellularLocation>
</comment>
<dbReference type="Pfam" id="PF13516">
    <property type="entry name" value="LRR_6"/>
    <property type="match status" value="4"/>
</dbReference>
<evidence type="ECO:0000259" key="8">
    <source>
        <dbReference type="PROSITE" id="PS50837"/>
    </source>
</evidence>
<dbReference type="Pfam" id="PF17776">
    <property type="entry name" value="NLRC4_HD2"/>
    <property type="match status" value="1"/>
</dbReference>
<evidence type="ECO:0000256" key="6">
    <source>
        <dbReference type="ARBA" id="ARBA00022840"/>
    </source>
</evidence>
<evidence type="ECO:0000256" key="1">
    <source>
        <dbReference type="ARBA" id="ARBA00004496"/>
    </source>
</evidence>
<dbReference type="PANTHER" id="PTHR24106">
    <property type="entry name" value="NACHT, LRR AND CARD DOMAINS-CONTAINING"/>
    <property type="match status" value="1"/>
</dbReference>
<evidence type="ECO:0000313" key="10">
    <source>
        <dbReference type="Proteomes" id="UP000261580"/>
    </source>
</evidence>
<protein>
    <submittedName>
        <fullName evidence="9">Protein NLRC3-like</fullName>
    </submittedName>
</protein>
<dbReference type="InterPro" id="IPR027417">
    <property type="entry name" value="P-loop_NTPase"/>
</dbReference>